<keyword evidence="4" id="KW-0067">ATP-binding</keyword>
<evidence type="ECO:0000313" key="9">
    <source>
        <dbReference type="EMBL" id="KAL2040494.1"/>
    </source>
</evidence>
<dbReference type="SUPFAM" id="SSF52540">
    <property type="entry name" value="P-loop containing nucleoside triphosphate hydrolases"/>
    <property type="match status" value="1"/>
</dbReference>
<evidence type="ECO:0000256" key="4">
    <source>
        <dbReference type="ARBA" id="ARBA00022840"/>
    </source>
</evidence>
<comment type="caution">
    <text evidence="9">The sequence shown here is derived from an EMBL/GenBank/DDBJ whole genome shotgun (WGS) entry which is preliminary data.</text>
</comment>
<comment type="subcellular location">
    <subcellularLocation>
        <location evidence="1">Nucleus</location>
    </subcellularLocation>
</comment>
<gene>
    <name evidence="9" type="ORF">N7G274_006937</name>
</gene>
<evidence type="ECO:0000259" key="8">
    <source>
        <dbReference type="PROSITE" id="PS50162"/>
    </source>
</evidence>
<accession>A0ABR4A4S1</accession>
<evidence type="ECO:0000256" key="7">
    <source>
        <dbReference type="SAM" id="MobiDB-lite"/>
    </source>
</evidence>
<dbReference type="CDD" id="cd01393">
    <property type="entry name" value="RecA-like"/>
    <property type="match status" value="1"/>
</dbReference>
<evidence type="ECO:0000256" key="2">
    <source>
        <dbReference type="ARBA" id="ARBA00022741"/>
    </source>
</evidence>
<dbReference type="InterPro" id="IPR052093">
    <property type="entry name" value="HR_Repair_Mediator"/>
</dbReference>
<evidence type="ECO:0000256" key="5">
    <source>
        <dbReference type="ARBA" id="ARBA00023204"/>
    </source>
</evidence>
<keyword evidence="3" id="KW-0227">DNA damage</keyword>
<feature type="region of interest" description="Disordered" evidence="7">
    <location>
        <begin position="337"/>
        <end position="385"/>
    </location>
</feature>
<dbReference type="InterPro" id="IPR027417">
    <property type="entry name" value="P-loop_NTPase"/>
</dbReference>
<dbReference type="Proteomes" id="UP001590950">
    <property type="component" value="Unassembled WGS sequence"/>
</dbReference>
<dbReference type="PANTHER" id="PTHR46239">
    <property type="entry name" value="DNA REPAIR PROTEIN RAD51 HOMOLOG 3 RAD51C"/>
    <property type="match status" value="1"/>
</dbReference>
<keyword evidence="2" id="KW-0547">Nucleotide-binding</keyword>
<feature type="compositionally biased region" description="Acidic residues" evidence="7">
    <location>
        <begin position="354"/>
        <end position="385"/>
    </location>
</feature>
<feature type="region of interest" description="Disordered" evidence="7">
    <location>
        <begin position="1"/>
        <end position="35"/>
    </location>
</feature>
<feature type="compositionally biased region" description="Low complexity" evidence="7">
    <location>
        <begin position="1"/>
        <end position="30"/>
    </location>
</feature>
<dbReference type="EMBL" id="JBEFKJ010000021">
    <property type="protein sequence ID" value="KAL2040494.1"/>
    <property type="molecule type" value="Genomic_DNA"/>
</dbReference>
<evidence type="ECO:0000256" key="1">
    <source>
        <dbReference type="ARBA" id="ARBA00004123"/>
    </source>
</evidence>
<feature type="domain" description="RecA family profile 1" evidence="8">
    <location>
        <begin position="32"/>
        <end position="241"/>
    </location>
</feature>
<keyword evidence="10" id="KW-1185">Reference proteome</keyword>
<dbReference type="PANTHER" id="PTHR46239:SF1">
    <property type="entry name" value="DNA REPAIR PROTEIN RAD51 HOMOLOG 3"/>
    <property type="match status" value="1"/>
</dbReference>
<sequence length="385" mass="41414">MASSDTHNFSSSSHRLPTLSASQALQDLSSTPRRPISTGLASLDSVLQGRGHDSSSQDAIQGGISRGEVTEVYGPPGVGKTAIAMQIAASVLHSSGSVVWVDAAYRVVGSRLNEFVSGFSSSPRQLAASSQSADDTSALLDKFHHFTTPTLPHLLALLTHQSTLFPPQNVTLIVIDSVSTLFALAFPKTFDSKDNLQTPATKSDAAQWAACRRWMVMGDLLSKISRLAATRNIAVLLTSQTTTRIRYETGAMLYPAISGTAWDNGIGTRLVLFRDWMFQTTQGTSSQGGYVPNVRFAGLVKAKGVSYEGVGKIMTFKIEKSGLRETNLERAEIRLNCPPPLPPSSMKRKRGEIADSESEYGEAPSDEEFGWAADDDPIESEALAD</sequence>
<dbReference type="Pfam" id="PF13481">
    <property type="entry name" value="AAA_25"/>
    <property type="match status" value="1"/>
</dbReference>
<evidence type="ECO:0000313" key="10">
    <source>
        <dbReference type="Proteomes" id="UP001590950"/>
    </source>
</evidence>
<dbReference type="InterPro" id="IPR020588">
    <property type="entry name" value="RecA_ATP-bd"/>
</dbReference>
<dbReference type="PRINTS" id="PR01874">
    <property type="entry name" value="DNAREPAIRADA"/>
</dbReference>
<keyword evidence="5" id="KW-0234">DNA repair</keyword>
<evidence type="ECO:0000256" key="6">
    <source>
        <dbReference type="ARBA" id="ARBA00023242"/>
    </source>
</evidence>
<reference evidence="9 10" key="1">
    <citation type="submission" date="2024-09" db="EMBL/GenBank/DDBJ databases">
        <title>Rethinking Asexuality: The Enigmatic Case of Functional Sexual Genes in Lepraria (Stereocaulaceae).</title>
        <authorList>
            <person name="Doellman M."/>
            <person name="Sun Y."/>
            <person name="Barcenas-Pena A."/>
            <person name="Lumbsch H.T."/>
            <person name="Grewe F."/>
        </authorList>
    </citation>
    <scope>NUCLEOTIDE SEQUENCE [LARGE SCALE GENOMIC DNA]</scope>
    <source>
        <strain evidence="9 10">Mercado 3170</strain>
    </source>
</reference>
<name>A0ABR4A4S1_9LECA</name>
<protein>
    <recommendedName>
        <fullName evidence="8">RecA family profile 1 domain-containing protein</fullName>
    </recommendedName>
</protein>
<dbReference type="PROSITE" id="PS50162">
    <property type="entry name" value="RECA_2"/>
    <property type="match status" value="1"/>
</dbReference>
<organism evidence="9 10">
    <name type="scientific">Stereocaulon virgatum</name>
    <dbReference type="NCBI Taxonomy" id="373712"/>
    <lineage>
        <taxon>Eukaryota</taxon>
        <taxon>Fungi</taxon>
        <taxon>Dikarya</taxon>
        <taxon>Ascomycota</taxon>
        <taxon>Pezizomycotina</taxon>
        <taxon>Lecanoromycetes</taxon>
        <taxon>OSLEUM clade</taxon>
        <taxon>Lecanoromycetidae</taxon>
        <taxon>Lecanorales</taxon>
        <taxon>Lecanorineae</taxon>
        <taxon>Stereocaulaceae</taxon>
        <taxon>Stereocaulon</taxon>
    </lineage>
</organism>
<proteinExistence type="predicted"/>
<dbReference type="Gene3D" id="3.40.50.300">
    <property type="entry name" value="P-loop containing nucleotide triphosphate hydrolases"/>
    <property type="match status" value="1"/>
</dbReference>
<keyword evidence="6" id="KW-0539">Nucleus</keyword>
<evidence type="ECO:0000256" key="3">
    <source>
        <dbReference type="ARBA" id="ARBA00022763"/>
    </source>
</evidence>